<keyword evidence="18" id="KW-1185">Reference proteome</keyword>
<keyword evidence="15" id="KW-0539">Nucleus</keyword>
<evidence type="ECO:0000256" key="8">
    <source>
        <dbReference type="ARBA" id="ARBA00022473"/>
    </source>
</evidence>
<evidence type="ECO:0000256" key="12">
    <source>
        <dbReference type="ARBA" id="ARBA00023128"/>
    </source>
</evidence>
<evidence type="ECO:0000256" key="11">
    <source>
        <dbReference type="ARBA" id="ARBA00022782"/>
    </source>
</evidence>
<sequence>MVVTLSGRVHAAITRCGFATHWVAGPVPISQEPDPDSDWEPEEWELQEVESTLQQQKKAIRFQKIRRQMESWSVPRLAEGFDVCTDVSRSKFVPTFEKKVKPDQKGSGNTWKLLPAGHSVSGSVLMPGREASSKDPNYSTTLKVRESNTHRTNTPRRWKGRNKGIQDLEESFVPVAAVLGHQRELQKYSSDCESTGRTGHGGLPSDQELEELKAGDRKIVQRGRQFFDSNGNFLCRI</sequence>
<evidence type="ECO:0000256" key="6">
    <source>
        <dbReference type="ARBA" id="ARBA00011308"/>
    </source>
</evidence>
<keyword evidence="10" id="KW-0732">Signal</keyword>
<evidence type="ECO:0000313" key="18">
    <source>
        <dbReference type="Proteomes" id="UP000233200"/>
    </source>
</evidence>
<evidence type="ECO:0000256" key="13">
    <source>
        <dbReference type="ARBA" id="ARBA00023136"/>
    </source>
</evidence>
<organism evidence="17 18">
    <name type="scientific">Rhinopithecus roxellana</name>
    <name type="common">Golden snub-nosed monkey</name>
    <name type="synonym">Pygathrix roxellana</name>
    <dbReference type="NCBI Taxonomy" id="61622"/>
    <lineage>
        <taxon>Eukaryota</taxon>
        <taxon>Metazoa</taxon>
        <taxon>Chordata</taxon>
        <taxon>Craniata</taxon>
        <taxon>Vertebrata</taxon>
        <taxon>Euteleostomi</taxon>
        <taxon>Mammalia</taxon>
        <taxon>Eutheria</taxon>
        <taxon>Euarchontoglires</taxon>
        <taxon>Primates</taxon>
        <taxon>Haplorrhini</taxon>
        <taxon>Catarrhini</taxon>
        <taxon>Cercopithecidae</taxon>
        <taxon>Colobinae</taxon>
        <taxon>Rhinopithecus</taxon>
    </lineage>
</organism>
<evidence type="ECO:0000256" key="10">
    <source>
        <dbReference type="ARBA" id="ARBA00022729"/>
    </source>
</evidence>
<evidence type="ECO:0000256" key="15">
    <source>
        <dbReference type="ARBA" id="ARBA00023242"/>
    </source>
</evidence>
<keyword evidence="11" id="KW-0221">Differentiation</keyword>
<comment type="subcellular location">
    <subcellularLocation>
        <location evidence="3">Mitochondrion membrane</location>
    </subcellularLocation>
    <subcellularLocation>
        <location evidence="2">Nucleus</location>
    </subcellularLocation>
    <subcellularLocation>
        <location evidence="4">Secreted</location>
    </subcellularLocation>
</comment>
<dbReference type="PANTHER" id="PTHR13475">
    <property type="entry name" value="NEUGRIN"/>
    <property type="match status" value="1"/>
</dbReference>
<comment type="similarity">
    <text evidence="5">Belongs to the neugrin family.</text>
</comment>
<dbReference type="GO" id="GO:0030154">
    <property type="term" value="P:cell differentiation"/>
    <property type="evidence" value="ECO:0007669"/>
    <property type="project" value="UniProtKB-KW"/>
</dbReference>
<dbReference type="STRING" id="61622.ENSRROP00000025145"/>
<dbReference type="GO" id="GO:0031966">
    <property type="term" value="C:mitochondrial membrane"/>
    <property type="evidence" value="ECO:0007669"/>
    <property type="project" value="UniProtKB-SubCell"/>
</dbReference>
<evidence type="ECO:0000256" key="1">
    <source>
        <dbReference type="ARBA" id="ARBA00003783"/>
    </source>
</evidence>
<accession>A0A2K6Q8N6</accession>
<keyword evidence="9" id="KW-0964">Secreted</keyword>
<reference evidence="17" key="1">
    <citation type="submission" date="2025-08" db="UniProtKB">
        <authorList>
            <consortium name="Ensembl"/>
        </authorList>
    </citation>
    <scope>IDENTIFICATION</scope>
</reference>
<keyword evidence="14" id="KW-0325">Glycoprotein</keyword>
<evidence type="ECO:0000256" key="4">
    <source>
        <dbReference type="ARBA" id="ARBA00004613"/>
    </source>
</evidence>
<comment type="subunit">
    <text evidence="6">Forms a regulatory protein-RNA complex, consisting of RCC1L, NGRN, RPUSD3, RPUSD4, TRUB2, FASTKD2 and 16S mt-rRNA. Interacts with 16S mt-rRNA; this interaction is direct.</text>
</comment>
<dbReference type="PANTHER" id="PTHR13475:SF4">
    <property type="entry name" value="NEUGRIN"/>
    <property type="match status" value="1"/>
</dbReference>
<evidence type="ECO:0000256" key="5">
    <source>
        <dbReference type="ARBA" id="ARBA00008082"/>
    </source>
</evidence>
<comment type="function">
    <text evidence="1">Plays an essential role in mitochondrial ribosome biogenesis. As a component of a functional protein-RNA module, consisting of RCC1L, NGRN, RPUSD3, RPUSD4, TRUB2, FASTKD2 and 16S mitochondrial ribosomal RNA (16S mt-rRNA), controls 16S mt-rRNA abundance and is required for intra-mitochondrial translation of core subunits of the oxidative phosphorylation system.</text>
</comment>
<evidence type="ECO:0000256" key="14">
    <source>
        <dbReference type="ARBA" id="ARBA00023180"/>
    </source>
</evidence>
<reference evidence="17" key="2">
    <citation type="submission" date="2025-09" db="UniProtKB">
        <authorList>
            <consortium name="Ensembl"/>
        </authorList>
    </citation>
    <scope>IDENTIFICATION</scope>
</reference>
<evidence type="ECO:0000256" key="7">
    <source>
        <dbReference type="ARBA" id="ARBA00016593"/>
    </source>
</evidence>
<evidence type="ECO:0000256" key="2">
    <source>
        <dbReference type="ARBA" id="ARBA00004123"/>
    </source>
</evidence>
<keyword evidence="13" id="KW-0472">Membrane</keyword>
<evidence type="ECO:0000256" key="9">
    <source>
        <dbReference type="ARBA" id="ARBA00022525"/>
    </source>
</evidence>
<dbReference type="GeneTree" id="ENSGT00390000014472"/>
<dbReference type="GO" id="GO:0005634">
    <property type="term" value="C:nucleus"/>
    <property type="evidence" value="ECO:0007669"/>
    <property type="project" value="UniProtKB-SubCell"/>
</dbReference>
<evidence type="ECO:0000256" key="16">
    <source>
        <dbReference type="ARBA" id="ARBA00029657"/>
    </source>
</evidence>
<proteinExistence type="inferred from homology"/>
<name>A0A2K6Q8N6_RHIRO</name>
<dbReference type="InterPro" id="IPR010487">
    <property type="entry name" value="NGRN/Rrg9"/>
</dbReference>
<dbReference type="Pfam" id="PF06413">
    <property type="entry name" value="Neugrin"/>
    <property type="match status" value="1"/>
</dbReference>
<dbReference type="Proteomes" id="UP000233200">
    <property type="component" value="Unplaced"/>
</dbReference>
<evidence type="ECO:0000256" key="3">
    <source>
        <dbReference type="ARBA" id="ARBA00004325"/>
    </source>
</evidence>
<keyword evidence="12" id="KW-0496">Mitochondrion</keyword>
<evidence type="ECO:0000313" key="17">
    <source>
        <dbReference type="Ensembl" id="ENSRROP00000025145.1"/>
    </source>
</evidence>
<dbReference type="Ensembl" id="ENSRROT00000049360.1">
    <property type="protein sequence ID" value="ENSRROP00000025145.1"/>
    <property type="gene ID" value="ENSRROG00000036330.1"/>
</dbReference>
<keyword evidence="8" id="KW-0217">Developmental protein</keyword>
<protein>
    <recommendedName>
        <fullName evidence="7">Neugrin</fullName>
    </recommendedName>
    <alternativeName>
        <fullName evidence="16">Neurite outgrowth-associated protein</fullName>
    </alternativeName>
</protein>
<dbReference type="AlphaFoldDB" id="A0A2K6Q8N6"/>
<dbReference type="GO" id="GO:0005576">
    <property type="term" value="C:extracellular region"/>
    <property type="evidence" value="ECO:0007669"/>
    <property type="project" value="UniProtKB-SubCell"/>
</dbReference>